<feature type="domain" description="TauD/TfdA-like" evidence="7">
    <location>
        <begin position="78"/>
        <end position="349"/>
    </location>
</feature>
<protein>
    <recommendedName>
        <fullName evidence="7">TauD/TfdA-like domain-containing protein</fullName>
    </recommendedName>
</protein>
<keyword evidence="2" id="KW-0479">Metal-binding</keyword>
<dbReference type="Pfam" id="PF02668">
    <property type="entry name" value="TauD"/>
    <property type="match status" value="1"/>
</dbReference>
<keyword evidence="4" id="KW-0560">Oxidoreductase</keyword>
<dbReference type="GO" id="GO:0046872">
    <property type="term" value="F:metal ion binding"/>
    <property type="evidence" value="ECO:0007669"/>
    <property type="project" value="UniProtKB-KW"/>
</dbReference>
<evidence type="ECO:0000259" key="7">
    <source>
        <dbReference type="Pfam" id="PF02668"/>
    </source>
</evidence>
<dbReference type="GO" id="GO:0005737">
    <property type="term" value="C:cytoplasm"/>
    <property type="evidence" value="ECO:0007669"/>
    <property type="project" value="TreeGrafter"/>
</dbReference>
<evidence type="ECO:0000256" key="3">
    <source>
        <dbReference type="ARBA" id="ARBA00022964"/>
    </source>
</evidence>
<accession>A0AAD3YAQ3</accession>
<dbReference type="PANTHER" id="PTHR30468">
    <property type="entry name" value="ALPHA-KETOGLUTARATE-DEPENDENT SULFONATE DIOXYGENASE"/>
    <property type="match status" value="1"/>
</dbReference>
<feature type="compositionally biased region" description="Polar residues" evidence="6">
    <location>
        <begin position="8"/>
        <end position="20"/>
    </location>
</feature>
<keyword evidence="9" id="KW-1185">Reference proteome</keyword>
<dbReference type="Gene3D" id="3.60.130.10">
    <property type="entry name" value="Clavaminate synthase-like"/>
    <property type="match status" value="1"/>
</dbReference>
<dbReference type="SUPFAM" id="SSF51197">
    <property type="entry name" value="Clavaminate synthase-like"/>
    <property type="match status" value="1"/>
</dbReference>
<dbReference type="InterPro" id="IPR003819">
    <property type="entry name" value="TauD/TfdA-like"/>
</dbReference>
<evidence type="ECO:0000313" key="8">
    <source>
        <dbReference type="EMBL" id="GMK56255.1"/>
    </source>
</evidence>
<evidence type="ECO:0000313" key="9">
    <source>
        <dbReference type="Proteomes" id="UP001222932"/>
    </source>
</evidence>
<evidence type="ECO:0000256" key="4">
    <source>
        <dbReference type="ARBA" id="ARBA00023002"/>
    </source>
</evidence>
<dbReference type="EMBL" id="BTCM01000003">
    <property type="protein sequence ID" value="GMK56255.1"/>
    <property type="molecule type" value="Genomic_DNA"/>
</dbReference>
<name>A0AAD3YAQ3_9TREE</name>
<proteinExistence type="inferred from homology"/>
<comment type="similarity">
    <text evidence="1">Belongs to the TfdA dioxygenase family.</text>
</comment>
<comment type="caution">
    <text evidence="8">The sequence shown here is derived from an EMBL/GenBank/DDBJ whole genome shotgun (WGS) entry which is preliminary data.</text>
</comment>
<feature type="region of interest" description="Disordered" evidence="6">
    <location>
        <begin position="1"/>
        <end position="21"/>
    </location>
</feature>
<organism evidence="8 9">
    <name type="scientific">Cutaneotrichosporon spelunceum</name>
    <dbReference type="NCBI Taxonomy" id="1672016"/>
    <lineage>
        <taxon>Eukaryota</taxon>
        <taxon>Fungi</taxon>
        <taxon>Dikarya</taxon>
        <taxon>Basidiomycota</taxon>
        <taxon>Agaricomycotina</taxon>
        <taxon>Tremellomycetes</taxon>
        <taxon>Trichosporonales</taxon>
        <taxon>Trichosporonaceae</taxon>
        <taxon>Cutaneotrichosporon</taxon>
    </lineage>
</organism>
<dbReference type="Proteomes" id="UP001222932">
    <property type="component" value="Unassembled WGS sequence"/>
</dbReference>
<dbReference type="PANTHER" id="PTHR30468:SF10">
    <property type="entry name" value="TAUD_TFDA-LIKE DOMAIN-CONTAINING PROTEIN"/>
    <property type="match status" value="1"/>
</dbReference>
<evidence type="ECO:0000256" key="2">
    <source>
        <dbReference type="ARBA" id="ARBA00022723"/>
    </source>
</evidence>
<evidence type="ECO:0000256" key="6">
    <source>
        <dbReference type="SAM" id="MobiDB-lite"/>
    </source>
</evidence>
<evidence type="ECO:0000256" key="1">
    <source>
        <dbReference type="ARBA" id="ARBA00005896"/>
    </source>
</evidence>
<evidence type="ECO:0000256" key="5">
    <source>
        <dbReference type="ARBA" id="ARBA00023004"/>
    </source>
</evidence>
<keyword evidence="5" id="KW-0408">Iron</keyword>
<dbReference type="InterPro" id="IPR051323">
    <property type="entry name" value="AtsK-like"/>
</dbReference>
<dbReference type="AlphaFoldDB" id="A0AAD3YAQ3"/>
<sequence>MIPVMSAQRATPTTSPTNTMAPAAINETPRVDITALKAAAASDAPVVDLRKYAHFDNTPGIGTEFRAPGDYRDKSGKPAVSFRDMLDDPASLRALGKLVSERGVVFFRNTEISTEEQLKLVHALGVLGGKPDTSGLHVNPCTPPGQKEGDEVARISNSYVFGPQFKRDQSSILLRRVGKMGWHSDVTYEPVPADYACLTIRTVPETGGDTLWASAYEAYDRLSPPMRKFLEGLTALHKGLGFIQIAQKFGIPEFRENRGSPENVGQALEAVHPVIRTHPLTGWKGLFVNREFTQRIVELTPHESDELLQFLFDHVADNQDIQVRFKWEPNSVAIWDNRCTFHTATFDLDNVVREGTRGLSLGEKPFLDPNSVSRREALEKQGVKF</sequence>
<reference evidence="8" key="1">
    <citation type="journal article" date="2023" name="BMC Genomics">
        <title>Chromosome-level genome assemblies of Cutaneotrichosporon spp. (Trichosporonales, Basidiomycota) reveal imbalanced evolution between nucleotide sequences and chromosome synteny.</title>
        <authorList>
            <person name="Kobayashi Y."/>
            <person name="Kayamori A."/>
            <person name="Aoki K."/>
            <person name="Shiwa Y."/>
            <person name="Matsutani M."/>
            <person name="Fujita N."/>
            <person name="Sugita T."/>
            <person name="Iwasaki W."/>
            <person name="Tanaka N."/>
            <person name="Takashima M."/>
        </authorList>
    </citation>
    <scope>NUCLEOTIDE SEQUENCE</scope>
    <source>
        <strain evidence="8">HIS016</strain>
    </source>
</reference>
<reference evidence="8" key="2">
    <citation type="submission" date="2023-06" db="EMBL/GenBank/DDBJ databases">
        <authorList>
            <person name="Kobayashi Y."/>
            <person name="Kayamori A."/>
            <person name="Aoki K."/>
            <person name="Shiwa Y."/>
            <person name="Fujita N."/>
            <person name="Sugita T."/>
            <person name="Iwasaki W."/>
            <person name="Tanaka N."/>
            <person name="Takashima M."/>
        </authorList>
    </citation>
    <scope>NUCLEOTIDE SEQUENCE</scope>
    <source>
        <strain evidence="8">HIS016</strain>
    </source>
</reference>
<dbReference type="InterPro" id="IPR042098">
    <property type="entry name" value="TauD-like_sf"/>
</dbReference>
<dbReference type="GO" id="GO:0016706">
    <property type="term" value="F:2-oxoglutarate-dependent dioxygenase activity"/>
    <property type="evidence" value="ECO:0007669"/>
    <property type="project" value="TreeGrafter"/>
</dbReference>
<gene>
    <name evidence="8" type="ORF">CspeluHIS016_0300950</name>
</gene>
<keyword evidence="3" id="KW-0223">Dioxygenase</keyword>